<dbReference type="PANTHER" id="PTHR43133:SF25">
    <property type="entry name" value="RNA POLYMERASE SIGMA FACTOR RFAY-RELATED"/>
    <property type="match status" value="1"/>
</dbReference>
<dbReference type="GO" id="GO:0016987">
    <property type="term" value="F:sigma factor activity"/>
    <property type="evidence" value="ECO:0007669"/>
    <property type="project" value="UniProtKB-KW"/>
</dbReference>
<feature type="domain" description="RNA polymerase sigma-70 region 2" evidence="6">
    <location>
        <begin position="29"/>
        <end position="95"/>
    </location>
</feature>
<dbReference type="SUPFAM" id="SSF88946">
    <property type="entry name" value="Sigma2 domain of RNA polymerase sigma factors"/>
    <property type="match status" value="1"/>
</dbReference>
<dbReference type="GO" id="GO:0003677">
    <property type="term" value="F:DNA binding"/>
    <property type="evidence" value="ECO:0007669"/>
    <property type="project" value="UniProtKB-KW"/>
</dbReference>
<dbReference type="SUPFAM" id="SSF88659">
    <property type="entry name" value="Sigma3 and sigma4 domains of RNA polymerase sigma factors"/>
    <property type="match status" value="1"/>
</dbReference>
<evidence type="ECO:0000256" key="3">
    <source>
        <dbReference type="ARBA" id="ARBA00023082"/>
    </source>
</evidence>
<comment type="similarity">
    <text evidence="1">Belongs to the sigma-70 factor family. ECF subfamily.</text>
</comment>
<dbReference type="Pfam" id="PF04542">
    <property type="entry name" value="Sigma70_r2"/>
    <property type="match status" value="1"/>
</dbReference>
<dbReference type="GO" id="GO:0006352">
    <property type="term" value="P:DNA-templated transcription initiation"/>
    <property type="evidence" value="ECO:0007669"/>
    <property type="project" value="InterPro"/>
</dbReference>
<feature type="domain" description="RNA polymerase sigma factor 70 region 4 type 2" evidence="7">
    <location>
        <begin position="126"/>
        <end position="178"/>
    </location>
</feature>
<dbReference type="InterPro" id="IPR013325">
    <property type="entry name" value="RNA_pol_sigma_r2"/>
</dbReference>
<dbReference type="InterPro" id="IPR039425">
    <property type="entry name" value="RNA_pol_sigma-70-like"/>
</dbReference>
<dbReference type="RefSeq" id="WP_163919475.1">
    <property type="nucleotide sequence ID" value="NZ_AP022593.1"/>
</dbReference>
<dbReference type="InterPro" id="IPR013324">
    <property type="entry name" value="RNA_pol_sigma_r3/r4-like"/>
</dbReference>
<evidence type="ECO:0000256" key="2">
    <source>
        <dbReference type="ARBA" id="ARBA00023015"/>
    </source>
</evidence>
<organism evidence="8 9">
    <name type="scientific">Mycolicibacterium arabiense</name>
    <dbReference type="NCBI Taxonomy" id="1286181"/>
    <lineage>
        <taxon>Bacteria</taxon>
        <taxon>Bacillati</taxon>
        <taxon>Actinomycetota</taxon>
        <taxon>Actinomycetes</taxon>
        <taxon>Mycobacteriales</taxon>
        <taxon>Mycobacteriaceae</taxon>
        <taxon>Mycolicibacterium</taxon>
    </lineage>
</organism>
<dbReference type="CDD" id="cd06171">
    <property type="entry name" value="Sigma70_r4"/>
    <property type="match status" value="1"/>
</dbReference>
<keyword evidence="5" id="KW-0804">Transcription</keyword>
<evidence type="ECO:0000313" key="8">
    <source>
        <dbReference type="EMBL" id="BBY49924.1"/>
    </source>
</evidence>
<dbReference type="EMBL" id="AP022593">
    <property type="protein sequence ID" value="BBY49924.1"/>
    <property type="molecule type" value="Genomic_DNA"/>
</dbReference>
<keyword evidence="9" id="KW-1185">Reference proteome</keyword>
<dbReference type="AlphaFoldDB" id="A0A7I7RZ47"/>
<evidence type="ECO:0000259" key="6">
    <source>
        <dbReference type="Pfam" id="PF04542"/>
    </source>
</evidence>
<keyword evidence="4" id="KW-0238">DNA-binding</keyword>
<keyword evidence="2" id="KW-0805">Transcription regulation</keyword>
<reference evidence="8 9" key="1">
    <citation type="journal article" date="2019" name="Emerg. Microbes Infect.">
        <title>Comprehensive subspecies identification of 175 nontuberculous mycobacteria species based on 7547 genomic profiles.</title>
        <authorList>
            <person name="Matsumoto Y."/>
            <person name="Kinjo T."/>
            <person name="Motooka D."/>
            <person name="Nabeya D."/>
            <person name="Jung N."/>
            <person name="Uechi K."/>
            <person name="Horii T."/>
            <person name="Iida T."/>
            <person name="Fujita J."/>
            <person name="Nakamura S."/>
        </authorList>
    </citation>
    <scope>NUCLEOTIDE SEQUENCE [LARGE SCALE GENOMIC DNA]</scope>
    <source>
        <strain evidence="8 9">JCM 18538</strain>
    </source>
</reference>
<dbReference type="NCBIfam" id="TIGR02937">
    <property type="entry name" value="sigma70-ECF"/>
    <property type="match status" value="1"/>
</dbReference>
<evidence type="ECO:0000256" key="5">
    <source>
        <dbReference type="ARBA" id="ARBA00023163"/>
    </source>
</evidence>
<name>A0A7I7RZ47_9MYCO</name>
<evidence type="ECO:0000259" key="7">
    <source>
        <dbReference type="Pfam" id="PF08281"/>
    </source>
</evidence>
<evidence type="ECO:0000313" key="9">
    <source>
        <dbReference type="Proteomes" id="UP000467428"/>
    </source>
</evidence>
<sequence>MLDTTTDGGQERALAAAAVAGDRAAFEELIRLHGPALHRYARRMTRDADAVYDILQETFIAAWRQIGTFRGESTVRTWLFTICARKVVDSHRVKRAIPIDDRLIEPADPSPTSDPFASVSNEEFLDALEAALGELPPRQRAAWLLREVEELTFPQIGTILDLSPDSARGQHHRARATLQQRLQRWR</sequence>
<dbReference type="InterPro" id="IPR036388">
    <property type="entry name" value="WH-like_DNA-bd_sf"/>
</dbReference>
<dbReference type="Proteomes" id="UP000467428">
    <property type="component" value="Chromosome"/>
</dbReference>
<evidence type="ECO:0000256" key="4">
    <source>
        <dbReference type="ARBA" id="ARBA00023125"/>
    </source>
</evidence>
<protein>
    <submittedName>
        <fullName evidence="8">Putative RNA polymerase sigma factor</fullName>
    </submittedName>
</protein>
<evidence type="ECO:0000256" key="1">
    <source>
        <dbReference type="ARBA" id="ARBA00010641"/>
    </source>
</evidence>
<geneLocation type="plasmid" evidence="9">
    <name>pjcm18538 dna</name>
</geneLocation>
<dbReference type="InterPro" id="IPR013249">
    <property type="entry name" value="RNA_pol_sigma70_r4_t2"/>
</dbReference>
<keyword evidence="3" id="KW-0731">Sigma factor</keyword>
<dbReference type="PANTHER" id="PTHR43133">
    <property type="entry name" value="RNA POLYMERASE ECF-TYPE SIGMA FACTO"/>
    <property type="match status" value="1"/>
</dbReference>
<dbReference type="InterPro" id="IPR014284">
    <property type="entry name" value="RNA_pol_sigma-70_dom"/>
</dbReference>
<dbReference type="Gene3D" id="1.10.10.10">
    <property type="entry name" value="Winged helix-like DNA-binding domain superfamily/Winged helix DNA-binding domain"/>
    <property type="match status" value="1"/>
</dbReference>
<dbReference type="Gene3D" id="1.10.1740.10">
    <property type="match status" value="1"/>
</dbReference>
<proteinExistence type="inferred from homology"/>
<accession>A0A7I7RZ47</accession>
<gene>
    <name evidence="8" type="ORF">MARA_33920</name>
</gene>
<dbReference type="InterPro" id="IPR007627">
    <property type="entry name" value="RNA_pol_sigma70_r2"/>
</dbReference>
<dbReference type="KEGG" id="marz:MARA_33920"/>
<dbReference type="Pfam" id="PF08281">
    <property type="entry name" value="Sigma70_r4_2"/>
    <property type="match status" value="1"/>
</dbReference>